<feature type="domain" description="Beta-lactamase-related" evidence="4">
    <location>
        <begin position="66"/>
        <end position="379"/>
    </location>
</feature>
<dbReference type="GO" id="GO:0016787">
    <property type="term" value="F:hydrolase activity"/>
    <property type="evidence" value="ECO:0007669"/>
    <property type="project" value="UniProtKB-KW"/>
</dbReference>
<keyword evidence="3" id="KW-0732">Signal</keyword>
<comment type="caution">
    <text evidence="5">The sequence shown here is derived from an EMBL/GenBank/DDBJ whole genome shotgun (WGS) entry which is preliminary data.</text>
</comment>
<organism evidence="5 6">
    <name type="scientific">Sphingomonas turrisvirgatae</name>
    <dbReference type="NCBI Taxonomy" id="1888892"/>
    <lineage>
        <taxon>Bacteria</taxon>
        <taxon>Pseudomonadati</taxon>
        <taxon>Pseudomonadota</taxon>
        <taxon>Alphaproteobacteria</taxon>
        <taxon>Sphingomonadales</taxon>
        <taxon>Sphingomonadaceae</taxon>
        <taxon>Sphingomonas</taxon>
    </lineage>
</organism>
<feature type="transmembrane region" description="Helical" evidence="2">
    <location>
        <begin position="566"/>
        <end position="585"/>
    </location>
</feature>
<dbReference type="AlphaFoldDB" id="A0A1E3LZ65"/>
<dbReference type="Proteomes" id="UP000094487">
    <property type="component" value="Unassembled WGS sequence"/>
</dbReference>
<feature type="chain" id="PRO_5009132206" evidence="3">
    <location>
        <begin position="24"/>
        <end position="664"/>
    </location>
</feature>
<name>A0A1E3LZ65_9SPHN</name>
<dbReference type="STRING" id="1888892.BFL28_12455"/>
<dbReference type="InterPro" id="IPR050491">
    <property type="entry name" value="AmpC-like"/>
</dbReference>
<evidence type="ECO:0000256" key="1">
    <source>
        <dbReference type="SAM" id="MobiDB-lite"/>
    </source>
</evidence>
<evidence type="ECO:0000256" key="2">
    <source>
        <dbReference type="SAM" id="Phobius"/>
    </source>
</evidence>
<dbReference type="SUPFAM" id="SSF56601">
    <property type="entry name" value="beta-lactamase/transpeptidase-like"/>
    <property type="match status" value="1"/>
</dbReference>
<dbReference type="PANTHER" id="PTHR46825">
    <property type="entry name" value="D-ALANYL-D-ALANINE-CARBOXYPEPTIDASE/ENDOPEPTIDASE AMPH"/>
    <property type="match status" value="1"/>
</dbReference>
<feature type="region of interest" description="Disordered" evidence="1">
    <location>
        <begin position="26"/>
        <end position="52"/>
    </location>
</feature>
<evidence type="ECO:0000313" key="6">
    <source>
        <dbReference type="Proteomes" id="UP000094487"/>
    </source>
</evidence>
<evidence type="ECO:0000256" key="3">
    <source>
        <dbReference type="SAM" id="SignalP"/>
    </source>
</evidence>
<dbReference type="RefSeq" id="WP_069319336.1">
    <property type="nucleotide sequence ID" value="NZ_MDDS01000009.1"/>
</dbReference>
<dbReference type="InterPro" id="IPR001466">
    <property type="entry name" value="Beta-lactam-related"/>
</dbReference>
<accession>A0A1E3LZ65</accession>
<feature type="transmembrane region" description="Helical" evidence="2">
    <location>
        <begin position="638"/>
        <end position="658"/>
    </location>
</feature>
<evidence type="ECO:0000259" key="4">
    <source>
        <dbReference type="Pfam" id="PF00144"/>
    </source>
</evidence>
<feature type="transmembrane region" description="Helical" evidence="2">
    <location>
        <begin position="518"/>
        <end position="537"/>
    </location>
</feature>
<feature type="signal peptide" evidence="3">
    <location>
        <begin position="1"/>
        <end position="23"/>
    </location>
</feature>
<evidence type="ECO:0000313" key="5">
    <source>
        <dbReference type="EMBL" id="ODP39003.1"/>
    </source>
</evidence>
<dbReference type="Pfam" id="PF00144">
    <property type="entry name" value="Beta-lactamase"/>
    <property type="match status" value="1"/>
</dbReference>
<gene>
    <name evidence="5" type="ORF">BFL28_12455</name>
</gene>
<keyword evidence="6" id="KW-1185">Reference proteome</keyword>
<dbReference type="OrthoDB" id="119951at2"/>
<keyword evidence="2" id="KW-0472">Membrane</keyword>
<reference evidence="5 6" key="1">
    <citation type="submission" date="2016-08" db="EMBL/GenBank/DDBJ databases">
        <title>Draft genome of the agarase producing Sphingomonas sp. MCT13.</title>
        <authorList>
            <person name="D'Andrea M.M."/>
            <person name="Rossolini G.M."/>
            <person name="Thaller M.C."/>
        </authorList>
    </citation>
    <scope>NUCLEOTIDE SEQUENCE [LARGE SCALE GENOMIC DNA]</scope>
    <source>
        <strain evidence="5 6">MCT13</strain>
    </source>
</reference>
<keyword evidence="2" id="KW-1133">Transmembrane helix</keyword>
<dbReference type="InterPro" id="IPR012338">
    <property type="entry name" value="Beta-lactam/transpept-like"/>
</dbReference>
<keyword evidence="2" id="KW-0812">Transmembrane</keyword>
<sequence length="664" mass="71101">MLRKILVGATALIGLSLAGQLPAQGPAPQAPAAKASPVAGTPPSSAAAGTPAVPLDSKDLEAWLDGLIPYALDQGKIAGAVVVVVRGSGPVLAKGYGYADVAARKPVTPDATLFRPGSVSKLFTWTAIMQQVEAGKLDLDRDVNAYLDFKIPPYEGKPITLRNILTHTAGFEESVRHLITSDPKGVQPLKALMPAALPKRVFAPGTTPAYSNYATALAGYIVERVSGMSFDDYVERRIFQPLGMNRSTFRQPLPGALAPMMSNGYLTSAGQPQPFEIVVPFPAGSLSATGADMGKFMMAHLNNGGVLLRPETARLMHDYQAPGIGPLNRMALGFYEMRVNGHRAIAHGGDTTLFHSDLWLIPDSDVGIFISMNSDGAPASTLQLRGALFEKFVERYLPGKDNDGRVDDASARQHAQMLAGNYVSSRGSFTNFISLLGLLGQATVSVGEDGRIQFPALDALSAAPREWVEIAPFVWRDRNSGEKLAAEVRDGRVVRLSVDTVAPFTVFLRAPLAYNTAWLLPALLVALALTVLAALGWPVRALVRRRFAAKHPFEGRALMAYRLSRGFAWAVLAAVAGWVALIAAFEADIGALGGPTDWLIVPLRVLTPIATVGLAATAGWLTVLAWRSRLQWTTRVAALLLLLSGLVLCWVTFGYHLYGFGMVY</sequence>
<proteinExistence type="predicted"/>
<dbReference type="Gene3D" id="3.40.710.10">
    <property type="entry name" value="DD-peptidase/beta-lactamase superfamily"/>
    <property type="match status" value="1"/>
</dbReference>
<dbReference type="PANTHER" id="PTHR46825:SF9">
    <property type="entry name" value="BETA-LACTAMASE-RELATED DOMAIN-CONTAINING PROTEIN"/>
    <property type="match status" value="1"/>
</dbReference>
<protein>
    <submittedName>
        <fullName evidence="5">Serine hydrolase</fullName>
    </submittedName>
</protein>
<dbReference type="EMBL" id="MDDS01000009">
    <property type="protein sequence ID" value="ODP39003.1"/>
    <property type="molecule type" value="Genomic_DNA"/>
</dbReference>
<feature type="transmembrane region" description="Helical" evidence="2">
    <location>
        <begin position="605"/>
        <end position="626"/>
    </location>
</feature>
<keyword evidence="5" id="KW-0378">Hydrolase</keyword>